<dbReference type="OrthoDB" id="433512at2759"/>
<feature type="compositionally biased region" description="Basic residues" evidence="5">
    <location>
        <begin position="299"/>
        <end position="331"/>
    </location>
</feature>
<name>A0A1Q9DHS4_SYMMI</name>
<dbReference type="PANTHER" id="PTHR24064">
    <property type="entry name" value="SOLUTE CARRIER FAMILY 22 MEMBER"/>
    <property type="match status" value="1"/>
</dbReference>
<feature type="transmembrane region" description="Helical" evidence="6">
    <location>
        <begin position="643"/>
        <end position="666"/>
    </location>
</feature>
<evidence type="ECO:0000313" key="8">
    <source>
        <dbReference type="Proteomes" id="UP000186817"/>
    </source>
</evidence>
<comment type="subcellular location">
    <subcellularLocation>
        <location evidence="1">Membrane</location>
        <topology evidence="1">Multi-pass membrane protein</topology>
    </subcellularLocation>
</comment>
<feature type="transmembrane region" description="Helical" evidence="6">
    <location>
        <begin position="390"/>
        <end position="409"/>
    </location>
</feature>
<feature type="transmembrane region" description="Helical" evidence="6">
    <location>
        <begin position="678"/>
        <end position="697"/>
    </location>
</feature>
<gene>
    <name evidence="7" type="primary">PHT1-6</name>
    <name evidence="7" type="ORF">AK812_SmicGene23206</name>
</gene>
<dbReference type="GO" id="GO:0022857">
    <property type="term" value="F:transmembrane transporter activity"/>
    <property type="evidence" value="ECO:0007669"/>
    <property type="project" value="InterPro"/>
</dbReference>
<feature type="transmembrane region" description="Helical" evidence="6">
    <location>
        <begin position="185"/>
        <end position="206"/>
    </location>
</feature>
<evidence type="ECO:0000256" key="2">
    <source>
        <dbReference type="ARBA" id="ARBA00022692"/>
    </source>
</evidence>
<evidence type="ECO:0000256" key="3">
    <source>
        <dbReference type="ARBA" id="ARBA00022989"/>
    </source>
</evidence>
<dbReference type="OMA" id="TILERMC"/>
<dbReference type="Proteomes" id="UP000186817">
    <property type="component" value="Unassembled WGS sequence"/>
</dbReference>
<feature type="transmembrane region" description="Helical" evidence="6">
    <location>
        <begin position="611"/>
        <end position="631"/>
    </location>
</feature>
<dbReference type="SUPFAM" id="SSF103473">
    <property type="entry name" value="MFS general substrate transporter"/>
    <property type="match status" value="2"/>
</dbReference>
<comment type="caution">
    <text evidence="7">The sequence shown here is derived from an EMBL/GenBank/DDBJ whole genome shotgun (WGS) entry which is preliminary data.</text>
</comment>
<dbReference type="AlphaFoldDB" id="A0A1Q9DHS4"/>
<dbReference type="InterPro" id="IPR005828">
    <property type="entry name" value="MFS_sugar_transport-like"/>
</dbReference>
<keyword evidence="3 6" id="KW-1133">Transmembrane helix</keyword>
<evidence type="ECO:0000313" key="7">
    <source>
        <dbReference type="EMBL" id="OLP94734.1"/>
    </source>
</evidence>
<feature type="transmembrane region" description="Helical" evidence="6">
    <location>
        <begin position="516"/>
        <end position="537"/>
    </location>
</feature>
<sequence>MCRRLRASKTGGQLCCRVAFSLRAGVELQSFTASRAIFRAMSPRAQGSQARRSASNFVPMVGNFSVQYNFTSASIAVHILSDPGYLGYALREEPKWADDLTLATVFLGAMVGMLVMGRLGDMVGRARAMQVTLVFTVLGSLYAVVCIGRMVLGIGVGGTYPLSAVSSAEGCEESLCRGKHVGQAFFLQQFGQLAPYLVAMLLLALLQPSTPAEWVPQLQFRLLFALGAASILSCHWPGGTLLLVPALFSSCSCTRPAIGDAARHHLAMGRQAAKTGHAAHLHGRPGVKAAPKRSLLQRTRSHQRRHRKHREAHSRSAHHRTRHHSTRHGHVRPGSTKPSLDLGGAANRASGQHGPMLAIVGLVCCAAVARAVGLWWVAVRNSWKLWTSKLEQIFIALFVPALVVLVSSFNEQDSEEFTEAQVAQAQGSLRLRHAGLASTLLGTAGSWFFYDTAFYGTTIFAPTILERMCLTGSMVDGRCQQSLQQISQQSAIITAMGIPGCYAAMMMIDRMGCKRLNAYGFLALAVSFAALALAWMLAPQLHLLHFVLFCLLTFLLSWGPNLGTYVLPVICFPAVIRSTGHGLSSAGGKVGAVAGALIFPPISTGPCGVTGVLWLQAVICLLGAVVSWAFLKHDWEYMASGSGSFTFNVEVAGPILAQGWIVAIGHSSGTLGLLSRTIHMPAIAWLLAVSILAAILARCQMS</sequence>
<keyword evidence="2 6" id="KW-0812">Transmembrane</keyword>
<evidence type="ECO:0000256" key="6">
    <source>
        <dbReference type="SAM" id="Phobius"/>
    </source>
</evidence>
<feature type="transmembrane region" description="Helical" evidence="6">
    <location>
        <begin position="57"/>
        <end position="80"/>
    </location>
</feature>
<organism evidence="7 8">
    <name type="scientific">Symbiodinium microadriaticum</name>
    <name type="common">Dinoflagellate</name>
    <name type="synonym">Zooxanthella microadriatica</name>
    <dbReference type="NCBI Taxonomy" id="2951"/>
    <lineage>
        <taxon>Eukaryota</taxon>
        <taxon>Sar</taxon>
        <taxon>Alveolata</taxon>
        <taxon>Dinophyceae</taxon>
        <taxon>Suessiales</taxon>
        <taxon>Symbiodiniaceae</taxon>
        <taxon>Symbiodinium</taxon>
    </lineage>
</organism>
<dbReference type="Gene3D" id="1.20.1250.20">
    <property type="entry name" value="MFS general substrate transporter like domains"/>
    <property type="match status" value="2"/>
</dbReference>
<accession>A0A1Q9DHS4</accession>
<feature type="transmembrane region" description="Helical" evidence="6">
    <location>
        <begin position="579"/>
        <end position="599"/>
    </location>
</feature>
<dbReference type="GO" id="GO:0016020">
    <property type="term" value="C:membrane"/>
    <property type="evidence" value="ECO:0007669"/>
    <property type="project" value="UniProtKB-SubCell"/>
</dbReference>
<protein>
    <submittedName>
        <fullName evidence="7">Putative inorganic phosphate transporter 1-6</fullName>
    </submittedName>
</protein>
<feature type="transmembrane region" description="Helical" evidence="6">
    <location>
        <begin position="100"/>
        <end position="119"/>
    </location>
</feature>
<feature type="transmembrane region" description="Helical" evidence="6">
    <location>
        <begin position="131"/>
        <end position="152"/>
    </location>
</feature>
<evidence type="ECO:0000256" key="5">
    <source>
        <dbReference type="SAM" id="MobiDB-lite"/>
    </source>
</evidence>
<dbReference type="InterPro" id="IPR036259">
    <property type="entry name" value="MFS_trans_sf"/>
</dbReference>
<keyword evidence="8" id="KW-1185">Reference proteome</keyword>
<feature type="transmembrane region" description="Helical" evidence="6">
    <location>
        <begin position="543"/>
        <end position="567"/>
    </location>
</feature>
<feature type="transmembrane region" description="Helical" evidence="6">
    <location>
        <begin position="218"/>
        <end position="238"/>
    </location>
</feature>
<proteinExistence type="predicted"/>
<dbReference type="Pfam" id="PF00083">
    <property type="entry name" value="Sugar_tr"/>
    <property type="match status" value="2"/>
</dbReference>
<evidence type="ECO:0000256" key="1">
    <source>
        <dbReference type="ARBA" id="ARBA00004141"/>
    </source>
</evidence>
<feature type="transmembrane region" description="Helical" evidence="6">
    <location>
        <begin position="356"/>
        <end position="378"/>
    </location>
</feature>
<evidence type="ECO:0000256" key="4">
    <source>
        <dbReference type="ARBA" id="ARBA00023136"/>
    </source>
</evidence>
<reference evidence="7 8" key="1">
    <citation type="submission" date="2016-02" db="EMBL/GenBank/DDBJ databases">
        <title>Genome analysis of coral dinoflagellate symbionts highlights evolutionary adaptations to a symbiotic lifestyle.</title>
        <authorList>
            <person name="Aranda M."/>
            <person name="Li Y."/>
            <person name="Liew Y.J."/>
            <person name="Baumgarten S."/>
            <person name="Simakov O."/>
            <person name="Wilson M."/>
            <person name="Piel J."/>
            <person name="Ashoor H."/>
            <person name="Bougouffa S."/>
            <person name="Bajic V.B."/>
            <person name="Ryu T."/>
            <person name="Ravasi T."/>
            <person name="Bayer T."/>
            <person name="Micklem G."/>
            <person name="Kim H."/>
            <person name="Bhak J."/>
            <person name="Lajeunesse T.C."/>
            <person name="Voolstra C.R."/>
        </authorList>
    </citation>
    <scope>NUCLEOTIDE SEQUENCE [LARGE SCALE GENOMIC DNA]</scope>
    <source>
        <strain evidence="7 8">CCMP2467</strain>
    </source>
</reference>
<feature type="transmembrane region" description="Helical" evidence="6">
    <location>
        <begin position="447"/>
        <end position="465"/>
    </location>
</feature>
<dbReference type="EMBL" id="LSRX01000531">
    <property type="protein sequence ID" value="OLP94734.1"/>
    <property type="molecule type" value="Genomic_DNA"/>
</dbReference>
<keyword evidence="4 6" id="KW-0472">Membrane</keyword>
<feature type="region of interest" description="Disordered" evidence="5">
    <location>
        <begin position="269"/>
        <end position="347"/>
    </location>
</feature>